<evidence type="ECO:0000256" key="11">
    <source>
        <dbReference type="ARBA" id="ARBA00033342"/>
    </source>
</evidence>
<keyword evidence="6 13" id="KW-0472">Membrane</keyword>
<name>A0ABS4TLN9_9PSEU</name>
<comment type="subcellular location">
    <subcellularLocation>
        <location evidence="1 12">Membrane</location>
        <topology evidence="1 12">Multi-pass membrane protein</topology>
    </subcellularLocation>
</comment>
<comment type="similarity">
    <text evidence="2">Belongs to the OXA1/ALB3/YidC family. Type 1 subfamily.</text>
</comment>
<dbReference type="RefSeq" id="WP_209642465.1">
    <property type="nucleotide sequence ID" value="NZ_JAGINW010000001.1"/>
</dbReference>
<accession>A0ABS4TLN9</accession>
<comment type="function">
    <text evidence="7">Required for the insertion and/or proper folding and/or complex formation of integral membrane proteins into the membrane. Involved in integration of membrane proteins that insert both dependently and independently of the Sec translocase complex, as well as at least some lipoproteins. Aids folding of multispanning membrane proteins.</text>
</comment>
<feature type="transmembrane region" description="Helical" evidence="13">
    <location>
        <begin position="12"/>
        <end position="40"/>
    </location>
</feature>
<reference evidence="15 16" key="1">
    <citation type="submission" date="2021-03" db="EMBL/GenBank/DDBJ databases">
        <title>Sequencing the genomes of 1000 actinobacteria strains.</title>
        <authorList>
            <person name="Klenk H.-P."/>
        </authorList>
    </citation>
    <scope>NUCLEOTIDE SEQUENCE [LARGE SCALE GENOMIC DNA]</scope>
    <source>
        <strain evidence="15 16">DSM 46670</strain>
    </source>
</reference>
<keyword evidence="4 12" id="KW-0812">Transmembrane</keyword>
<evidence type="ECO:0000259" key="14">
    <source>
        <dbReference type="Pfam" id="PF02096"/>
    </source>
</evidence>
<evidence type="ECO:0000256" key="2">
    <source>
        <dbReference type="ARBA" id="ARBA00010527"/>
    </source>
</evidence>
<feature type="transmembrane region" description="Helical" evidence="13">
    <location>
        <begin position="180"/>
        <end position="203"/>
    </location>
</feature>
<dbReference type="InterPro" id="IPR001708">
    <property type="entry name" value="YidC/ALB3/OXA1/COX18"/>
</dbReference>
<evidence type="ECO:0000256" key="6">
    <source>
        <dbReference type="ARBA" id="ARBA00023136"/>
    </source>
</evidence>
<dbReference type="InterPro" id="IPR028055">
    <property type="entry name" value="YidC/Oxa/ALB_C"/>
</dbReference>
<evidence type="ECO:0000256" key="12">
    <source>
        <dbReference type="RuleBase" id="RU003945"/>
    </source>
</evidence>
<evidence type="ECO:0000256" key="10">
    <source>
        <dbReference type="ARBA" id="ARBA00033245"/>
    </source>
</evidence>
<organism evidence="15 16">
    <name type="scientific">Kibdelosporangium banguiense</name>
    <dbReference type="NCBI Taxonomy" id="1365924"/>
    <lineage>
        <taxon>Bacteria</taxon>
        <taxon>Bacillati</taxon>
        <taxon>Actinomycetota</taxon>
        <taxon>Actinomycetes</taxon>
        <taxon>Pseudonocardiales</taxon>
        <taxon>Pseudonocardiaceae</taxon>
        <taxon>Kibdelosporangium</taxon>
    </lineage>
</organism>
<proteinExistence type="inferred from homology"/>
<comment type="caution">
    <text evidence="15">The sequence shown here is derived from an EMBL/GenBank/DDBJ whole genome shotgun (WGS) entry which is preliminary data.</text>
</comment>
<keyword evidence="5 13" id="KW-1133">Transmembrane helix</keyword>
<sequence>MFDFLDVPAEGAFHLVAWLATATGTAAAIVLFTACVRLLLHPLARSAVRGEKARAALAPQAAGIREKHHRNPERMQREMLALYQDSGTSLFAGCLPMLLQLPVFMVMYHLFTAPAINGTANGLLSEVMFGAPLGSRLFGSGGGLVFAVLFVALLVVGYFSSRALPPETPKFMRLLPFGTSLAVVVVPLAAGLYLLTTTTWTVVERAYLRR</sequence>
<dbReference type="NCBIfam" id="TIGR03592">
    <property type="entry name" value="yidC_oxa1_cterm"/>
    <property type="match status" value="1"/>
</dbReference>
<protein>
    <recommendedName>
        <fullName evidence="3">Membrane protein insertase YidC</fullName>
    </recommendedName>
    <alternativeName>
        <fullName evidence="11">Foldase YidC</fullName>
    </alternativeName>
    <alternativeName>
        <fullName evidence="10">Membrane integrase YidC</fullName>
    </alternativeName>
    <alternativeName>
        <fullName evidence="9">Membrane protein YidC</fullName>
    </alternativeName>
</protein>
<evidence type="ECO:0000256" key="7">
    <source>
        <dbReference type="ARBA" id="ARBA00025034"/>
    </source>
</evidence>
<comment type="subunit">
    <text evidence="8">Interacts with the Sec translocase complex via SecD. Specifically interacts with transmembrane segments of nascent integral membrane proteins during membrane integration.</text>
</comment>
<evidence type="ECO:0000256" key="3">
    <source>
        <dbReference type="ARBA" id="ARBA00015325"/>
    </source>
</evidence>
<evidence type="ECO:0000256" key="13">
    <source>
        <dbReference type="SAM" id="Phobius"/>
    </source>
</evidence>
<feature type="domain" description="Membrane insertase YidC/Oxa/ALB C-terminal" evidence="14">
    <location>
        <begin position="27"/>
        <end position="209"/>
    </location>
</feature>
<feature type="transmembrane region" description="Helical" evidence="13">
    <location>
        <begin position="137"/>
        <end position="160"/>
    </location>
</feature>
<dbReference type="PANTHER" id="PTHR12428">
    <property type="entry name" value="OXA1"/>
    <property type="match status" value="1"/>
</dbReference>
<gene>
    <name evidence="15" type="ORF">JOF56_005629</name>
</gene>
<dbReference type="PANTHER" id="PTHR12428:SF65">
    <property type="entry name" value="CYTOCHROME C OXIDASE ASSEMBLY PROTEIN COX18, MITOCHONDRIAL"/>
    <property type="match status" value="1"/>
</dbReference>
<evidence type="ECO:0000313" key="15">
    <source>
        <dbReference type="EMBL" id="MBP2325244.1"/>
    </source>
</evidence>
<evidence type="ECO:0000256" key="5">
    <source>
        <dbReference type="ARBA" id="ARBA00022989"/>
    </source>
</evidence>
<evidence type="ECO:0000256" key="4">
    <source>
        <dbReference type="ARBA" id="ARBA00022692"/>
    </source>
</evidence>
<dbReference type="Proteomes" id="UP001519332">
    <property type="component" value="Unassembled WGS sequence"/>
</dbReference>
<evidence type="ECO:0000256" key="8">
    <source>
        <dbReference type="ARBA" id="ARBA00026028"/>
    </source>
</evidence>
<evidence type="ECO:0000313" key="16">
    <source>
        <dbReference type="Proteomes" id="UP001519332"/>
    </source>
</evidence>
<dbReference type="EMBL" id="JAGINW010000001">
    <property type="protein sequence ID" value="MBP2325244.1"/>
    <property type="molecule type" value="Genomic_DNA"/>
</dbReference>
<evidence type="ECO:0000256" key="9">
    <source>
        <dbReference type="ARBA" id="ARBA00031538"/>
    </source>
</evidence>
<keyword evidence="16" id="KW-1185">Reference proteome</keyword>
<evidence type="ECO:0000256" key="1">
    <source>
        <dbReference type="ARBA" id="ARBA00004141"/>
    </source>
</evidence>
<dbReference type="Pfam" id="PF02096">
    <property type="entry name" value="60KD_IMP"/>
    <property type="match status" value="1"/>
</dbReference>